<gene>
    <name evidence="2" type="ORF">ILUMI_07272</name>
</gene>
<evidence type="ECO:0000256" key="1">
    <source>
        <dbReference type="SAM" id="Coils"/>
    </source>
</evidence>
<name>A0A8K0GI77_IGNLU</name>
<comment type="caution">
    <text evidence="2">The sequence shown here is derived from an EMBL/GenBank/DDBJ whole genome shotgun (WGS) entry which is preliminary data.</text>
</comment>
<proteinExistence type="predicted"/>
<evidence type="ECO:0000313" key="2">
    <source>
        <dbReference type="EMBL" id="KAF2898903.1"/>
    </source>
</evidence>
<sequence>MEEMIDMMKEEAKKIRKDQAEFLKDMGRITIENKELKLRIEHSENKIEKIDREKRKMNIIIPENAEAEKIGVKTKLNKIQHVGARKEG</sequence>
<keyword evidence="3" id="KW-1185">Reference proteome</keyword>
<keyword evidence="1" id="KW-0175">Coiled coil</keyword>
<dbReference type="AlphaFoldDB" id="A0A8K0GI77"/>
<evidence type="ECO:0000313" key="3">
    <source>
        <dbReference type="Proteomes" id="UP000801492"/>
    </source>
</evidence>
<protein>
    <submittedName>
        <fullName evidence="2">Uncharacterized protein</fullName>
    </submittedName>
</protein>
<organism evidence="2 3">
    <name type="scientific">Ignelater luminosus</name>
    <name type="common">Cucubano</name>
    <name type="synonym">Pyrophorus luminosus</name>
    <dbReference type="NCBI Taxonomy" id="2038154"/>
    <lineage>
        <taxon>Eukaryota</taxon>
        <taxon>Metazoa</taxon>
        <taxon>Ecdysozoa</taxon>
        <taxon>Arthropoda</taxon>
        <taxon>Hexapoda</taxon>
        <taxon>Insecta</taxon>
        <taxon>Pterygota</taxon>
        <taxon>Neoptera</taxon>
        <taxon>Endopterygota</taxon>
        <taxon>Coleoptera</taxon>
        <taxon>Polyphaga</taxon>
        <taxon>Elateriformia</taxon>
        <taxon>Elateroidea</taxon>
        <taxon>Elateridae</taxon>
        <taxon>Agrypninae</taxon>
        <taxon>Pyrophorini</taxon>
        <taxon>Ignelater</taxon>
    </lineage>
</organism>
<feature type="coiled-coil region" evidence="1">
    <location>
        <begin position="1"/>
        <end position="60"/>
    </location>
</feature>
<accession>A0A8K0GI77</accession>
<dbReference type="OrthoDB" id="6781537at2759"/>
<reference evidence="2" key="1">
    <citation type="submission" date="2019-08" db="EMBL/GenBank/DDBJ databases">
        <title>The genome of the North American firefly Photinus pyralis.</title>
        <authorList>
            <consortium name="Photinus pyralis genome working group"/>
            <person name="Fallon T.R."/>
            <person name="Sander Lower S.E."/>
            <person name="Weng J.-K."/>
        </authorList>
    </citation>
    <scope>NUCLEOTIDE SEQUENCE</scope>
    <source>
        <strain evidence="2">TRF0915ILg1</strain>
        <tissue evidence="2">Whole body</tissue>
    </source>
</reference>
<dbReference type="EMBL" id="VTPC01003196">
    <property type="protein sequence ID" value="KAF2898903.1"/>
    <property type="molecule type" value="Genomic_DNA"/>
</dbReference>
<dbReference type="Proteomes" id="UP000801492">
    <property type="component" value="Unassembled WGS sequence"/>
</dbReference>